<gene>
    <name evidence="10" type="ORF">ACFO3J_05520</name>
</gene>
<feature type="transmembrane region" description="Helical" evidence="7">
    <location>
        <begin position="105"/>
        <end position="127"/>
    </location>
</feature>
<accession>A0ABV8HIQ9</accession>
<dbReference type="InterPro" id="IPR035906">
    <property type="entry name" value="MetI-like_sf"/>
</dbReference>
<protein>
    <submittedName>
        <fullName evidence="10">ABC transporter permease</fullName>
    </submittedName>
</protein>
<evidence type="ECO:0000313" key="10">
    <source>
        <dbReference type="EMBL" id="MFC4030927.1"/>
    </source>
</evidence>
<dbReference type="InterPro" id="IPR050366">
    <property type="entry name" value="BP-dependent_transpt_permease"/>
</dbReference>
<comment type="caution">
    <text evidence="10">The sequence shown here is derived from an EMBL/GenBank/DDBJ whole genome shotgun (WGS) entry which is preliminary data.</text>
</comment>
<dbReference type="PANTHER" id="PTHR43386:SF1">
    <property type="entry name" value="D,D-DIPEPTIDE TRANSPORT SYSTEM PERMEASE PROTEIN DDPC-RELATED"/>
    <property type="match status" value="1"/>
</dbReference>
<feature type="region of interest" description="Disordered" evidence="8">
    <location>
        <begin position="1"/>
        <end position="20"/>
    </location>
</feature>
<evidence type="ECO:0000256" key="8">
    <source>
        <dbReference type="SAM" id="MobiDB-lite"/>
    </source>
</evidence>
<name>A0ABV8HIQ9_9ACTN</name>
<evidence type="ECO:0000256" key="6">
    <source>
        <dbReference type="ARBA" id="ARBA00023136"/>
    </source>
</evidence>
<evidence type="ECO:0000256" key="1">
    <source>
        <dbReference type="ARBA" id="ARBA00004651"/>
    </source>
</evidence>
<feature type="transmembrane region" description="Helical" evidence="7">
    <location>
        <begin position="227"/>
        <end position="252"/>
    </location>
</feature>
<comment type="similarity">
    <text evidence="7">Belongs to the binding-protein-dependent transport system permease family.</text>
</comment>
<dbReference type="SUPFAM" id="SSF161098">
    <property type="entry name" value="MetI-like"/>
    <property type="match status" value="1"/>
</dbReference>
<evidence type="ECO:0000259" key="9">
    <source>
        <dbReference type="PROSITE" id="PS50928"/>
    </source>
</evidence>
<evidence type="ECO:0000256" key="5">
    <source>
        <dbReference type="ARBA" id="ARBA00022989"/>
    </source>
</evidence>
<sequence>MADDLLDRPAAAPRRHRSPLPGRLRGVAGLQRAMLLTGTVLTGIFVLAALSAPLLAPYGYAQLQSGGRLFGSQQHPSGAHPLGTTIAGYDVLSRTLWGSRTALEIIVGALVLSVFAGVLLGLVSGYLGGWLDRLLVGAADAMYAFPSLLLAIIMSIVISGGQSSLVGGLSSAACSVAVAFVPQYFRVVRAEATRLKSEAFVEAARVIGTGTWRIMTRHVLRNSLRTLPLIFTINASEAILTLAGLGFLGFGIEPNSAAEWGYDLNRSVADVTSGIWWTALPPGLAIVLTVLGTTLLGESLTDLANPRLRRRGPARAGAAPTPDGGAVHD</sequence>
<dbReference type="PANTHER" id="PTHR43386">
    <property type="entry name" value="OLIGOPEPTIDE TRANSPORT SYSTEM PERMEASE PROTEIN APPC"/>
    <property type="match status" value="1"/>
</dbReference>
<dbReference type="Pfam" id="PF00528">
    <property type="entry name" value="BPD_transp_1"/>
    <property type="match status" value="1"/>
</dbReference>
<feature type="domain" description="ABC transmembrane type-1" evidence="9">
    <location>
        <begin position="99"/>
        <end position="297"/>
    </location>
</feature>
<dbReference type="RefSeq" id="WP_386426651.1">
    <property type="nucleotide sequence ID" value="NZ_JBHSBB010000006.1"/>
</dbReference>
<feature type="transmembrane region" description="Helical" evidence="7">
    <location>
        <begin position="33"/>
        <end position="56"/>
    </location>
</feature>
<proteinExistence type="inferred from homology"/>
<evidence type="ECO:0000256" key="3">
    <source>
        <dbReference type="ARBA" id="ARBA00022475"/>
    </source>
</evidence>
<dbReference type="Proteomes" id="UP001595765">
    <property type="component" value="Unassembled WGS sequence"/>
</dbReference>
<reference evidence="11" key="1">
    <citation type="journal article" date="2019" name="Int. J. Syst. Evol. Microbiol.">
        <title>The Global Catalogue of Microorganisms (GCM) 10K type strain sequencing project: providing services to taxonomists for standard genome sequencing and annotation.</title>
        <authorList>
            <consortium name="The Broad Institute Genomics Platform"/>
            <consortium name="The Broad Institute Genome Sequencing Center for Infectious Disease"/>
            <person name="Wu L."/>
            <person name="Ma J."/>
        </authorList>
    </citation>
    <scope>NUCLEOTIDE SEQUENCE [LARGE SCALE GENOMIC DNA]</scope>
    <source>
        <strain evidence="11">CGMCC 4.7237</strain>
    </source>
</reference>
<feature type="transmembrane region" description="Helical" evidence="7">
    <location>
        <begin position="275"/>
        <end position="301"/>
    </location>
</feature>
<dbReference type="EMBL" id="JBHSBB010000006">
    <property type="protein sequence ID" value="MFC4030927.1"/>
    <property type="molecule type" value="Genomic_DNA"/>
</dbReference>
<evidence type="ECO:0000256" key="2">
    <source>
        <dbReference type="ARBA" id="ARBA00022448"/>
    </source>
</evidence>
<keyword evidence="11" id="KW-1185">Reference proteome</keyword>
<keyword evidence="4 7" id="KW-0812">Transmembrane</keyword>
<keyword evidence="6 7" id="KW-0472">Membrane</keyword>
<feature type="transmembrane region" description="Helical" evidence="7">
    <location>
        <begin position="164"/>
        <end position="185"/>
    </location>
</feature>
<evidence type="ECO:0000256" key="4">
    <source>
        <dbReference type="ARBA" id="ARBA00022692"/>
    </source>
</evidence>
<evidence type="ECO:0000256" key="7">
    <source>
        <dbReference type="RuleBase" id="RU363032"/>
    </source>
</evidence>
<comment type="subcellular location">
    <subcellularLocation>
        <location evidence="1 7">Cell membrane</location>
        <topology evidence="1 7">Multi-pass membrane protein</topology>
    </subcellularLocation>
</comment>
<evidence type="ECO:0000313" key="11">
    <source>
        <dbReference type="Proteomes" id="UP001595765"/>
    </source>
</evidence>
<dbReference type="Gene3D" id="1.10.3720.10">
    <property type="entry name" value="MetI-like"/>
    <property type="match status" value="1"/>
</dbReference>
<dbReference type="InterPro" id="IPR000515">
    <property type="entry name" value="MetI-like"/>
</dbReference>
<keyword evidence="3" id="KW-1003">Cell membrane</keyword>
<dbReference type="CDD" id="cd06261">
    <property type="entry name" value="TM_PBP2"/>
    <property type="match status" value="1"/>
</dbReference>
<organism evidence="10 11">
    <name type="scientific">Streptomyces polygonati</name>
    <dbReference type="NCBI Taxonomy" id="1617087"/>
    <lineage>
        <taxon>Bacteria</taxon>
        <taxon>Bacillati</taxon>
        <taxon>Actinomycetota</taxon>
        <taxon>Actinomycetes</taxon>
        <taxon>Kitasatosporales</taxon>
        <taxon>Streptomycetaceae</taxon>
        <taxon>Streptomyces</taxon>
    </lineage>
</organism>
<feature type="transmembrane region" description="Helical" evidence="7">
    <location>
        <begin position="134"/>
        <end position="158"/>
    </location>
</feature>
<keyword evidence="2 7" id="KW-0813">Transport</keyword>
<keyword evidence="5 7" id="KW-1133">Transmembrane helix</keyword>
<dbReference type="PROSITE" id="PS50928">
    <property type="entry name" value="ABC_TM1"/>
    <property type="match status" value="1"/>
</dbReference>